<comment type="caution">
    <text evidence="1">The sequence shown here is derived from an EMBL/GenBank/DDBJ whole genome shotgun (WGS) entry which is preliminary data.</text>
</comment>
<organism evidence="1 2">
    <name type="scientific">Trifolium pratense</name>
    <name type="common">Red clover</name>
    <dbReference type="NCBI Taxonomy" id="57577"/>
    <lineage>
        <taxon>Eukaryota</taxon>
        <taxon>Viridiplantae</taxon>
        <taxon>Streptophyta</taxon>
        <taxon>Embryophyta</taxon>
        <taxon>Tracheophyta</taxon>
        <taxon>Spermatophyta</taxon>
        <taxon>Magnoliopsida</taxon>
        <taxon>eudicotyledons</taxon>
        <taxon>Gunneridae</taxon>
        <taxon>Pentapetalae</taxon>
        <taxon>rosids</taxon>
        <taxon>fabids</taxon>
        <taxon>Fabales</taxon>
        <taxon>Fabaceae</taxon>
        <taxon>Papilionoideae</taxon>
        <taxon>50 kb inversion clade</taxon>
        <taxon>NPAAA clade</taxon>
        <taxon>Hologalegina</taxon>
        <taxon>IRL clade</taxon>
        <taxon>Trifolieae</taxon>
        <taxon>Trifolium</taxon>
    </lineage>
</organism>
<name>A0ACB0INH0_TRIPR</name>
<dbReference type="Proteomes" id="UP001177021">
    <property type="component" value="Unassembled WGS sequence"/>
</dbReference>
<accession>A0ACB0INH0</accession>
<protein>
    <submittedName>
        <fullName evidence="1">Uncharacterized protein</fullName>
    </submittedName>
</protein>
<reference evidence="1" key="1">
    <citation type="submission" date="2023-10" db="EMBL/GenBank/DDBJ databases">
        <authorList>
            <person name="Rodriguez Cubillos JULIANA M."/>
            <person name="De Vega J."/>
        </authorList>
    </citation>
    <scope>NUCLEOTIDE SEQUENCE</scope>
</reference>
<sequence length="121" mass="13687">MKILAAGIVVVCDFGLSRFKANTFLSSKSVAGTQMKPLLESVGSSNADKSFLPKFLQAHPTDYSSKKLQEIIRLMREKRLPAAFKCYHNFHKVDAISKTTFSIKWSFMCIVILFFGDTKMR</sequence>
<evidence type="ECO:0000313" key="1">
    <source>
        <dbReference type="EMBL" id="CAJ2633463.1"/>
    </source>
</evidence>
<evidence type="ECO:0000313" key="2">
    <source>
        <dbReference type="Proteomes" id="UP001177021"/>
    </source>
</evidence>
<proteinExistence type="predicted"/>
<gene>
    <name evidence="1" type="ORF">MILVUS5_LOCUS4572</name>
</gene>
<keyword evidence="2" id="KW-1185">Reference proteome</keyword>
<dbReference type="EMBL" id="CASHSV030000001">
    <property type="protein sequence ID" value="CAJ2633463.1"/>
    <property type="molecule type" value="Genomic_DNA"/>
</dbReference>